<dbReference type="Pfam" id="PF00015">
    <property type="entry name" value="MCPsignal"/>
    <property type="match status" value="1"/>
</dbReference>
<evidence type="ECO:0000256" key="4">
    <source>
        <dbReference type="SAM" id="Phobius"/>
    </source>
</evidence>
<dbReference type="PROSITE" id="PS50885">
    <property type="entry name" value="HAMP"/>
    <property type="match status" value="1"/>
</dbReference>
<dbReference type="KEGG" id="acz:Acaty_c1895"/>
<proteinExistence type="inferred from homology"/>
<dbReference type="GO" id="GO:0007165">
    <property type="term" value="P:signal transduction"/>
    <property type="evidence" value="ECO:0007669"/>
    <property type="project" value="UniProtKB-KW"/>
</dbReference>
<evidence type="ECO:0000259" key="6">
    <source>
        <dbReference type="PROSITE" id="PS50885"/>
    </source>
</evidence>
<dbReference type="PROSITE" id="PS50111">
    <property type="entry name" value="CHEMOTAXIS_TRANSDUC_2"/>
    <property type="match status" value="1"/>
</dbReference>
<feature type="domain" description="Methyl-accepting transducer" evidence="5">
    <location>
        <begin position="304"/>
        <end position="532"/>
    </location>
</feature>
<dbReference type="SUPFAM" id="SSF58104">
    <property type="entry name" value="Methyl-accepting chemotaxis protein (MCP) signaling domain"/>
    <property type="match status" value="1"/>
</dbReference>
<dbReference type="PANTHER" id="PTHR32089">
    <property type="entry name" value="METHYL-ACCEPTING CHEMOTAXIS PROTEIN MCPB"/>
    <property type="match status" value="1"/>
</dbReference>
<keyword evidence="1 3" id="KW-0807">Transducer</keyword>
<reference evidence="7 8" key="1">
    <citation type="journal article" date="2009" name="J. Bacteriol.">
        <title>Draft genome sequence of the extremely acidophilic bacterium Acidithiobacillus caldus ATCC 51756 reveals metabolic versatility in the genus Acidithiobacillus.</title>
        <authorList>
            <person name="Valdes J."/>
            <person name="Quatrini R."/>
            <person name="Hallberg K."/>
            <person name="Dopson M."/>
            <person name="Valenzuela P.D."/>
            <person name="Holmes D.S."/>
        </authorList>
    </citation>
    <scope>NUCLEOTIDE SEQUENCE [LARGE SCALE GENOMIC DNA]</scope>
    <source>
        <strain evidence="8">ATCC 51756 / DSM 8584 / KU</strain>
    </source>
</reference>
<keyword evidence="4" id="KW-0812">Transmembrane</keyword>
<organism evidence="7 8">
    <name type="scientific">Acidithiobacillus caldus (strain ATCC 51756 / DSM 8584 / KU)</name>
    <dbReference type="NCBI Taxonomy" id="637389"/>
    <lineage>
        <taxon>Bacteria</taxon>
        <taxon>Pseudomonadati</taxon>
        <taxon>Pseudomonadota</taxon>
        <taxon>Acidithiobacillia</taxon>
        <taxon>Acidithiobacillales</taxon>
        <taxon>Acidithiobacillaceae</taxon>
        <taxon>Acidithiobacillus</taxon>
    </lineage>
</organism>
<dbReference type="InterPro" id="IPR003660">
    <property type="entry name" value="HAMP_dom"/>
</dbReference>
<dbReference type="Gene3D" id="1.10.287.950">
    <property type="entry name" value="Methyl-accepting chemotaxis protein"/>
    <property type="match status" value="1"/>
</dbReference>
<dbReference type="EMBL" id="CP005986">
    <property type="protein sequence ID" value="AIA55754.1"/>
    <property type="molecule type" value="Genomic_DNA"/>
</dbReference>
<accession>A0A059ZSG4</accession>
<comment type="similarity">
    <text evidence="2">Belongs to the methyl-accepting chemotaxis (MCP) protein family.</text>
</comment>
<dbReference type="InterPro" id="IPR004089">
    <property type="entry name" value="MCPsignal_dom"/>
</dbReference>
<sequence>MPLRGLRRKSSQPYYRDLMCRVVWTKKLFLIDWYTLMSRRWHLSLRINVLRWFAIGAIVVVTLLALLALYALNVHLQRETSAQRSIDRLYGSELLFDELVSETHLLVAGRCDTACTLERTANLYRLSTKVDRIGGVISNQALPTLGLTLSKVNSRLNSVVNLVERGHIHTARYVYYNHLRPLFKVLRMRWARAITSEKRVLSRQTSSSAGFYDWMFWTLIFAGFLAISVIWFLGSFTVRRIEQHLKRVESAIRSIVDGKYMATLPLETVNTVGGIADAMNMLADQLQRMSLKTSSAIRLQICESQNIVAETSGLSERMTFCRDHLVSINASLGEIVETVERDFHLVEEFASGVLQAKALTESNSDVCNNTIDTIRAFEQPVEHIAGSIAHIVAASEHIDSIIGVIQEIARQTHMLGLNAAIEAARAGESGWGFAVVADEVRELAIKTRGATDDICLWVQKVHSQTVSASSYVAEFRSLIHGRIKDGQADSERVEMLSSAMADLFDGASGLSSTARSRLSLTSRINDDMRNVLECLNKTEEIIQCTRAKATAVMRSELKLCEYLAQFLDINYPNLLYPKSETVMLDTISEPGEEAVQSGN</sequence>
<dbReference type="Gene3D" id="6.10.340.10">
    <property type="match status" value="1"/>
</dbReference>
<evidence type="ECO:0000256" key="1">
    <source>
        <dbReference type="ARBA" id="ARBA00023224"/>
    </source>
</evidence>
<feature type="transmembrane region" description="Helical" evidence="4">
    <location>
        <begin position="214"/>
        <end position="238"/>
    </location>
</feature>
<evidence type="ECO:0000259" key="5">
    <source>
        <dbReference type="PROSITE" id="PS50111"/>
    </source>
</evidence>
<dbReference type="SMART" id="SM00283">
    <property type="entry name" value="MA"/>
    <property type="match status" value="1"/>
</dbReference>
<protein>
    <submittedName>
        <fullName evidence="7">Methyl-accepting chemotaxis protein</fullName>
    </submittedName>
</protein>
<gene>
    <name evidence="7" type="ORF">Acaty_c1895</name>
</gene>
<dbReference type="Proteomes" id="UP000005522">
    <property type="component" value="Chromosome"/>
</dbReference>
<evidence type="ECO:0000313" key="7">
    <source>
        <dbReference type="EMBL" id="AIA55754.1"/>
    </source>
</evidence>
<feature type="domain" description="HAMP" evidence="6">
    <location>
        <begin position="239"/>
        <end position="291"/>
    </location>
</feature>
<dbReference type="GO" id="GO:0016020">
    <property type="term" value="C:membrane"/>
    <property type="evidence" value="ECO:0007669"/>
    <property type="project" value="InterPro"/>
</dbReference>
<name>A0A059ZSG4_ACICK</name>
<feature type="transmembrane region" description="Helical" evidence="4">
    <location>
        <begin position="49"/>
        <end position="72"/>
    </location>
</feature>
<keyword evidence="4" id="KW-0472">Membrane</keyword>
<keyword evidence="4" id="KW-1133">Transmembrane helix</keyword>
<evidence type="ECO:0000256" key="3">
    <source>
        <dbReference type="PROSITE-ProRule" id="PRU00284"/>
    </source>
</evidence>
<evidence type="ECO:0000256" key="2">
    <source>
        <dbReference type="ARBA" id="ARBA00029447"/>
    </source>
</evidence>
<dbReference type="PANTHER" id="PTHR32089:SF112">
    <property type="entry name" value="LYSOZYME-LIKE PROTEIN-RELATED"/>
    <property type="match status" value="1"/>
</dbReference>
<evidence type="ECO:0000313" key="8">
    <source>
        <dbReference type="Proteomes" id="UP000005522"/>
    </source>
</evidence>
<dbReference type="AlphaFoldDB" id="A0A059ZSG4"/>
<dbReference type="HOGENOM" id="CLU_455374_0_0_6"/>
<dbReference type="eggNOG" id="COG0840">
    <property type="taxonomic scope" value="Bacteria"/>
</dbReference>